<evidence type="ECO:0000256" key="1">
    <source>
        <dbReference type="ARBA" id="ARBA00022553"/>
    </source>
</evidence>
<feature type="compositionally biased region" description="Basic and acidic residues" evidence="3">
    <location>
        <begin position="188"/>
        <end position="206"/>
    </location>
</feature>
<protein>
    <submittedName>
        <fullName evidence="5">Putative nucleic acid-binding protein Hcc-1/proliferation associated cytokine-inducible protein, contains SAP domain</fullName>
    </submittedName>
</protein>
<evidence type="ECO:0000259" key="4">
    <source>
        <dbReference type="PROSITE" id="PS50800"/>
    </source>
</evidence>
<dbReference type="Gene3D" id="1.10.720.30">
    <property type="entry name" value="SAP domain"/>
    <property type="match status" value="1"/>
</dbReference>
<dbReference type="PANTHER" id="PTHR46551:SF1">
    <property type="entry name" value="SAP DOMAIN-CONTAINING RIBONUCLEOPROTEIN"/>
    <property type="match status" value="1"/>
</dbReference>
<name>A0A0F7SIV8_PHARH</name>
<dbReference type="InterPro" id="IPR040746">
    <property type="entry name" value="THO1_MOS11_C"/>
</dbReference>
<sequence length="206" mass="22255">MAAHTEDELKALKVVDLKHLLSEANLPTSGRKEELIARLLNSESTENSNSEPMKAIERQDSTTASASNETKTSEETISTSIPAADAASSVEIAEKTTSTGSVAAPSEEKTASNKEIDEEIEKRKSRAARFGVPYVDTKDTTVRPKTNTIQPPKAAAATAKPTSEKVLKSEPAKVLDPVEEEKKRKRLEKFGPVRPVAEEKKAKTAA</sequence>
<evidence type="ECO:0000256" key="2">
    <source>
        <dbReference type="ARBA" id="ARBA00046328"/>
    </source>
</evidence>
<feature type="region of interest" description="Disordered" evidence="3">
    <location>
        <begin position="37"/>
        <end position="206"/>
    </location>
</feature>
<feature type="compositionally biased region" description="Basic and acidic residues" evidence="3">
    <location>
        <begin position="162"/>
        <end position="173"/>
    </location>
</feature>
<dbReference type="PANTHER" id="PTHR46551">
    <property type="entry name" value="SAP DOMAIN-CONTAINING RIBONUCLEOPROTEIN"/>
    <property type="match status" value="1"/>
</dbReference>
<dbReference type="GO" id="GO:0005634">
    <property type="term" value="C:nucleus"/>
    <property type="evidence" value="ECO:0007669"/>
    <property type="project" value="TreeGrafter"/>
</dbReference>
<dbReference type="SUPFAM" id="SSF68906">
    <property type="entry name" value="SAP domain"/>
    <property type="match status" value="1"/>
</dbReference>
<reference evidence="5" key="1">
    <citation type="submission" date="2014-08" db="EMBL/GenBank/DDBJ databases">
        <authorList>
            <person name="Sharma Rahul"/>
            <person name="Thines Marco"/>
        </authorList>
    </citation>
    <scope>NUCLEOTIDE SEQUENCE</scope>
</reference>
<dbReference type="EMBL" id="LN483124">
    <property type="protein sequence ID" value="CED82017.1"/>
    <property type="molecule type" value="Genomic_DNA"/>
</dbReference>
<keyword evidence="1" id="KW-0597">Phosphoprotein</keyword>
<dbReference type="GO" id="GO:0016973">
    <property type="term" value="P:poly(A)+ mRNA export from nucleus"/>
    <property type="evidence" value="ECO:0007669"/>
    <property type="project" value="TreeGrafter"/>
</dbReference>
<organism evidence="5">
    <name type="scientific">Phaffia rhodozyma</name>
    <name type="common">Yeast</name>
    <name type="synonym">Xanthophyllomyces dendrorhous</name>
    <dbReference type="NCBI Taxonomy" id="264483"/>
    <lineage>
        <taxon>Eukaryota</taxon>
        <taxon>Fungi</taxon>
        <taxon>Dikarya</taxon>
        <taxon>Basidiomycota</taxon>
        <taxon>Agaricomycotina</taxon>
        <taxon>Tremellomycetes</taxon>
        <taxon>Cystofilobasidiales</taxon>
        <taxon>Mrakiaceae</taxon>
        <taxon>Phaffia</taxon>
    </lineage>
</organism>
<dbReference type="PROSITE" id="PS50800">
    <property type="entry name" value="SAP"/>
    <property type="match status" value="1"/>
</dbReference>
<dbReference type="AlphaFoldDB" id="A0A0F7SIV8"/>
<comment type="similarity">
    <text evidence="2">Belongs to the SAP domain-containing ribonucleoprotein family.</text>
</comment>
<dbReference type="InterPro" id="IPR052240">
    <property type="entry name" value="SAP_domain_ribonucleoprotein"/>
</dbReference>
<feature type="domain" description="SAP" evidence="4">
    <location>
        <begin position="9"/>
        <end position="43"/>
    </location>
</feature>
<feature type="compositionally biased region" description="Low complexity" evidence="3">
    <location>
        <begin position="67"/>
        <end position="80"/>
    </location>
</feature>
<dbReference type="InterPro" id="IPR036361">
    <property type="entry name" value="SAP_dom_sf"/>
</dbReference>
<evidence type="ECO:0000256" key="3">
    <source>
        <dbReference type="SAM" id="MobiDB-lite"/>
    </source>
</evidence>
<dbReference type="SMART" id="SM00513">
    <property type="entry name" value="SAP"/>
    <property type="match status" value="1"/>
</dbReference>
<evidence type="ECO:0000313" key="5">
    <source>
        <dbReference type="EMBL" id="CED82017.1"/>
    </source>
</evidence>
<feature type="compositionally biased region" description="Basic and acidic residues" evidence="3">
    <location>
        <begin position="106"/>
        <end position="115"/>
    </location>
</feature>
<feature type="compositionally biased region" description="Low complexity" evidence="3">
    <location>
        <begin position="151"/>
        <end position="161"/>
    </location>
</feature>
<dbReference type="Pfam" id="PF18592">
    <property type="entry name" value="Tho1_MOS11_C"/>
    <property type="match status" value="1"/>
</dbReference>
<dbReference type="Pfam" id="PF02037">
    <property type="entry name" value="SAP"/>
    <property type="match status" value="1"/>
</dbReference>
<accession>A0A0F7SIV8</accession>
<feature type="compositionally biased region" description="Low complexity" evidence="3">
    <location>
        <begin position="41"/>
        <end position="51"/>
    </location>
</feature>
<dbReference type="InterPro" id="IPR003034">
    <property type="entry name" value="SAP_dom"/>
</dbReference>
<proteinExistence type="inferred from homology"/>